<gene>
    <name evidence="1" type="ORF">QBC38DRAFT_461119</name>
</gene>
<protein>
    <submittedName>
        <fullName evidence="1">Uncharacterized protein</fullName>
    </submittedName>
</protein>
<dbReference type="Proteomes" id="UP001301958">
    <property type="component" value="Unassembled WGS sequence"/>
</dbReference>
<dbReference type="PANTHER" id="PTHR10039">
    <property type="entry name" value="AMELOGENIN"/>
    <property type="match status" value="1"/>
</dbReference>
<keyword evidence="2" id="KW-1185">Reference proteome</keyword>
<reference evidence="1" key="1">
    <citation type="journal article" date="2023" name="Mol. Phylogenet. Evol.">
        <title>Genome-scale phylogeny and comparative genomics of the fungal order Sordariales.</title>
        <authorList>
            <person name="Hensen N."/>
            <person name="Bonometti L."/>
            <person name="Westerberg I."/>
            <person name="Brannstrom I.O."/>
            <person name="Guillou S."/>
            <person name="Cros-Aarteil S."/>
            <person name="Calhoun S."/>
            <person name="Haridas S."/>
            <person name="Kuo A."/>
            <person name="Mondo S."/>
            <person name="Pangilinan J."/>
            <person name="Riley R."/>
            <person name="LaButti K."/>
            <person name="Andreopoulos B."/>
            <person name="Lipzen A."/>
            <person name="Chen C."/>
            <person name="Yan M."/>
            <person name="Daum C."/>
            <person name="Ng V."/>
            <person name="Clum A."/>
            <person name="Steindorff A."/>
            <person name="Ohm R.A."/>
            <person name="Martin F."/>
            <person name="Silar P."/>
            <person name="Natvig D.O."/>
            <person name="Lalanne C."/>
            <person name="Gautier V."/>
            <person name="Ament-Velasquez S.L."/>
            <person name="Kruys A."/>
            <person name="Hutchinson M.I."/>
            <person name="Powell A.J."/>
            <person name="Barry K."/>
            <person name="Miller A.N."/>
            <person name="Grigoriev I.V."/>
            <person name="Debuchy R."/>
            <person name="Gladieux P."/>
            <person name="Hiltunen Thoren M."/>
            <person name="Johannesson H."/>
        </authorList>
    </citation>
    <scope>NUCLEOTIDE SEQUENCE</scope>
    <source>
        <strain evidence="1">CBS 990.96</strain>
    </source>
</reference>
<accession>A0AAN6YMC7</accession>
<reference evidence="1" key="2">
    <citation type="submission" date="2023-05" db="EMBL/GenBank/DDBJ databases">
        <authorList>
            <consortium name="Lawrence Berkeley National Laboratory"/>
            <person name="Steindorff A."/>
            <person name="Hensen N."/>
            <person name="Bonometti L."/>
            <person name="Westerberg I."/>
            <person name="Brannstrom I.O."/>
            <person name="Guillou S."/>
            <person name="Cros-Aarteil S."/>
            <person name="Calhoun S."/>
            <person name="Haridas S."/>
            <person name="Kuo A."/>
            <person name="Mondo S."/>
            <person name="Pangilinan J."/>
            <person name="Riley R."/>
            <person name="Labutti K."/>
            <person name="Andreopoulos B."/>
            <person name="Lipzen A."/>
            <person name="Chen C."/>
            <person name="Yanf M."/>
            <person name="Daum C."/>
            <person name="Ng V."/>
            <person name="Clum A."/>
            <person name="Ohm R."/>
            <person name="Martin F."/>
            <person name="Silar P."/>
            <person name="Natvig D."/>
            <person name="Lalanne C."/>
            <person name="Gautier V."/>
            <person name="Ament-Velasquez S.L."/>
            <person name="Kruys A."/>
            <person name="Hutchinson M.I."/>
            <person name="Powell A.J."/>
            <person name="Barry K."/>
            <person name="Miller A.N."/>
            <person name="Grigoriev I.V."/>
            <person name="Debuchy R."/>
            <person name="Gladieux P."/>
            <person name="Thoren M.H."/>
            <person name="Johannesson H."/>
        </authorList>
    </citation>
    <scope>NUCLEOTIDE SEQUENCE</scope>
    <source>
        <strain evidence="1">CBS 990.96</strain>
    </source>
</reference>
<dbReference type="EMBL" id="MU865517">
    <property type="protein sequence ID" value="KAK4221759.1"/>
    <property type="molecule type" value="Genomic_DNA"/>
</dbReference>
<dbReference type="AlphaFoldDB" id="A0AAN6YMC7"/>
<name>A0AAN6YMC7_9PEZI</name>
<sequence>MTLFQSQDTAGGGVVVAVEEDYFWAKSQEQLNDMLVITDNVLTKVAQRKVLSVLAFPEMRSRRDLIDEAHNKAYTWIFDKLKPYNESWDWKTKRAWEQKVKLRKSADEFLGWLAEGDGVFHISGKLGSGKSTLMKYLCRHE</sequence>
<evidence type="ECO:0000313" key="1">
    <source>
        <dbReference type="EMBL" id="KAK4221759.1"/>
    </source>
</evidence>
<dbReference type="PANTHER" id="PTHR10039:SF5">
    <property type="entry name" value="NACHT DOMAIN-CONTAINING PROTEIN"/>
    <property type="match status" value="1"/>
</dbReference>
<comment type="caution">
    <text evidence="1">The sequence shown here is derived from an EMBL/GenBank/DDBJ whole genome shotgun (WGS) entry which is preliminary data.</text>
</comment>
<evidence type="ECO:0000313" key="2">
    <source>
        <dbReference type="Proteomes" id="UP001301958"/>
    </source>
</evidence>
<proteinExistence type="predicted"/>
<organism evidence="1 2">
    <name type="scientific">Podospora fimiseda</name>
    <dbReference type="NCBI Taxonomy" id="252190"/>
    <lineage>
        <taxon>Eukaryota</taxon>
        <taxon>Fungi</taxon>
        <taxon>Dikarya</taxon>
        <taxon>Ascomycota</taxon>
        <taxon>Pezizomycotina</taxon>
        <taxon>Sordariomycetes</taxon>
        <taxon>Sordariomycetidae</taxon>
        <taxon>Sordariales</taxon>
        <taxon>Podosporaceae</taxon>
        <taxon>Podospora</taxon>
    </lineage>
</organism>